<protein>
    <submittedName>
        <fullName evidence="3">HET-domain-containing protein</fullName>
    </submittedName>
</protein>
<dbReference type="PANTHER" id="PTHR33112:SF16">
    <property type="entry name" value="HETEROKARYON INCOMPATIBILITY DOMAIN-CONTAINING PROTEIN"/>
    <property type="match status" value="1"/>
</dbReference>
<gene>
    <name evidence="3" type="ORF">K491DRAFT_693862</name>
</gene>
<accession>A0A6A6T2Y2</accession>
<dbReference type="InterPro" id="IPR010730">
    <property type="entry name" value="HET"/>
</dbReference>
<proteinExistence type="predicted"/>
<name>A0A6A6T2Y2_9PLEO</name>
<evidence type="ECO:0000259" key="2">
    <source>
        <dbReference type="Pfam" id="PF06985"/>
    </source>
</evidence>
<sequence length="680" mass="77073">MEPLPQKARPIQSSKGEDEDVEFLPAKDPLAASYDLDAVVRPSIFCSLCQPIQSWLQANWIVLMRTEHQTTKKSFDHYDTGLKLQESFLSGCHLCTLIWYSCHRDAIPSMKNLKVEVARGGFRYFLGLYETSCEQHLNGDRPIWLGSHVPTKESGLVCSAISTSSYATRQLSENWLRECVTSHARCRGETTQSLPGRILDVCPGGKSDEVQLINTHKLSSGLTYAALSYCWGKAPTYTLTLSSLNDFISGVTVQGFPKTIRDAIQFTRDIGIKWLWIDALCIIQDCPDDWNRESLKMCDVYQNSHLTLAALGASNNDDGLFSLRDPLMFLPCDLFRKEAGETIRAELDIIKYSASRWPLRQRRWALQERTLPTRTLNFGSSLSWNCRERSLSEYAYPILKLGLGNNLSRDFFDVMLDTQPLRISSVKHETAILGVWNTILYEYTYAKLTVQTDSLRAISGIITAVQNRTGWRNLAGLWEPFLWRELLWCRNFSSPGQPTFLKPSWSWISRCGQITPVQGWDLQSISKVEEAGGIIVADQRGEQFAEHRMALFVYCVLVVISNTNYRGRGLPMNADLVGWPWTPGSRYTSDSTTDRDIPDRFLPLAISKTRGWRKIHGLAVIPSVSCPGAFERVGYMFSEFEDLSESADHISAKSEDPLNTVSNEIFAFFEPKKRERIILV</sequence>
<feature type="domain" description="Heterokaryon incompatibility" evidence="2">
    <location>
        <begin position="224"/>
        <end position="368"/>
    </location>
</feature>
<dbReference type="PANTHER" id="PTHR33112">
    <property type="entry name" value="DOMAIN PROTEIN, PUTATIVE-RELATED"/>
    <property type="match status" value="1"/>
</dbReference>
<keyword evidence="4" id="KW-1185">Reference proteome</keyword>
<reference evidence="3" key="1">
    <citation type="journal article" date="2020" name="Stud. Mycol.">
        <title>101 Dothideomycetes genomes: a test case for predicting lifestyles and emergence of pathogens.</title>
        <authorList>
            <person name="Haridas S."/>
            <person name="Albert R."/>
            <person name="Binder M."/>
            <person name="Bloem J."/>
            <person name="Labutti K."/>
            <person name="Salamov A."/>
            <person name="Andreopoulos B."/>
            <person name="Baker S."/>
            <person name="Barry K."/>
            <person name="Bills G."/>
            <person name="Bluhm B."/>
            <person name="Cannon C."/>
            <person name="Castanera R."/>
            <person name="Culley D."/>
            <person name="Daum C."/>
            <person name="Ezra D."/>
            <person name="Gonzalez J."/>
            <person name="Henrissat B."/>
            <person name="Kuo A."/>
            <person name="Liang C."/>
            <person name="Lipzen A."/>
            <person name="Lutzoni F."/>
            <person name="Magnuson J."/>
            <person name="Mondo S."/>
            <person name="Nolan M."/>
            <person name="Ohm R."/>
            <person name="Pangilinan J."/>
            <person name="Park H.-J."/>
            <person name="Ramirez L."/>
            <person name="Alfaro M."/>
            <person name="Sun H."/>
            <person name="Tritt A."/>
            <person name="Yoshinaga Y."/>
            <person name="Zwiers L.-H."/>
            <person name="Turgeon B."/>
            <person name="Goodwin S."/>
            <person name="Spatafora J."/>
            <person name="Crous P."/>
            <person name="Grigoriev I."/>
        </authorList>
    </citation>
    <scope>NUCLEOTIDE SEQUENCE</scope>
    <source>
        <strain evidence="3">CBS 122681</strain>
    </source>
</reference>
<organism evidence="3 4">
    <name type="scientific">Lophiostoma macrostomum CBS 122681</name>
    <dbReference type="NCBI Taxonomy" id="1314788"/>
    <lineage>
        <taxon>Eukaryota</taxon>
        <taxon>Fungi</taxon>
        <taxon>Dikarya</taxon>
        <taxon>Ascomycota</taxon>
        <taxon>Pezizomycotina</taxon>
        <taxon>Dothideomycetes</taxon>
        <taxon>Pleosporomycetidae</taxon>
        <taxon>Pleosporales</taxon>
        <taxon>Lophiostomataceae</taxon>
        <taxon>Lophiostoma</taxon>
    </lineage>
</organism>
<dbReference type="Pfam" id="PF06985">
    <property type="entry name" value="HET"/>
    <property type="match status" value="1"/>
</dbReference>
<feature type="region of interest" description="Disordered" evidence="1">
    <location>
        <begin position="1"/>
        <end position="20"/>
    </location>
</feature>
<evidence type="ECO:0000256" key="1">
    <source>
        <dbReference type="SAM" id="MobiDB-lite"/>
    </source>
</evidence>
<evidence type="ECO:0000313" key="4">
    <source>
        <dbReference type="Proteomes" id="UP000799324"/>
    </source>
</evidence>
<dbReference type="Proteomes" id="UP000799324">
    <property type="component" value="Unassembled WGS sequence"/>
</dbReference>
<evidence type="ECO:0000313" key="3">
    <source>
        <dbReference type="EMBL" id="KAF2654439.1"/>
    </source>
</evidence>
<dbReference type="EMBL" id="MU004364">
    <property type="protein sequence ID" value="KAF2654439.1"/>
    <property type="molecule type" value="Genomic_DNA"/>
</dbReference>
<dbReference type="OrthoDB" id="3543135at2759"/>
<dbReference type="AlphaFoldDB" id="A0A6A6T2Y2"/>